<dbReference type="EMBL" id="BKCP01004350">
    <property type="protein sequence ID" value="GER30410.1"/>
    <property type="molecule type" value="Genomic_DNA"/>
</dbReference>
<dbReference type="AlphaFoldDB" id="A0A5A7PCJ0"/>
<sequence>MGHGTLIHDRPESVARTHVSLLVGANATQWSDAAWNSNCLNPLGHITIIYPEPSSVTHTRHHIPSKPATKKLKVSTLCAESPVGLLQYMPNQEKSEEKTVQKPSTPKLVLKTPAIQNNEFKQKMHLSIKPPSITSNGHTKSHIHSMRELKQSIESKLFSKEESEVQTCFSTSSPCSNGLQRLSNAEPLDALRRRAAVVIRHLCHRAAGHCTL</sequence>
<evidence type="ECO:0000313" key="1">
    <source>
        <dbReference type="EMBL" id="GER30410.1"/>
    </source>
</evidence>
<name>A0A5A7PCJ0_STRAF</name>
<accession>A0A5A7PCJ0</accession>
<dbReference type="Proteomes" id="UP000325081">
    <property type="component" value="Unassembled WGS sequence"/>
</dbReference>
<reference evidence="2" key="1">
    <citation type="journal article" date="2019" name="Curr. Biol.">
        <title>Genome Sequence of Striga asiatica Provides Insight into the Evolution of Plant Parasitism.</title>
        <authorList>
            <person name="Yoshida S."/>
            <person name="Kim S."/>
            <person name="Wafula E.K."/>
            <person name="Tanskanen J."/>
            <person name="Kim Y.M."/>
            <person name="Honaas L."/>
            <person name="Yang Z."/>
            <person name="Spallek T."/>
            <person name="Conn C.E."/>
            <person name="Ichihashi Y."/>
            <person name="Cheong K."/>
            <person name="Cui S."/>
            <person name="Der J.P."/>
            <person name="Gundlach H."/>
            <person name="Jiao Y."/>
            <person name="Hori C."/>
            <person name="Ishida J.K."/>
            <person name="Kasahara H."/>
            <person name="Kiba T."/>
            <person name="Kim M.S."/>
            <person name="Koo N."/>
            <person name="Laohavisit A."/>
            <person name="Lee Y.H."/>
            <person name="Lumba S."/>
            <person name="McCourt P."/>
            <person name="Mortimer J.C."/>
            <person name="Mutuku J.M."/>
            <person name="Nomura T."/>
            <person name="Sasaki-Sekimoto Y."/>
            <person name="Seto Y."/>
            <person name="Wang Y."/>
            <person name="Wakatake T."/>
            <person name="Sakakibara H."/>
            <person name="Demura T."/>
            <person name="Yamaguchi S."/>
            <person name="Yoneyama K."/>
            <person name="Manabe R.I."/>
            <person name="Nelson D.C."/>
            <person name="Schulman A.H."/>
            <person name="Timko M.P."/>
            <person name="dePamphilis C.W."/>
            <person name="Choi D."/>
            <person name="Shirasu K."/>
        </authorList>
    </citation>
    <scope>NUCLEOTIDE SEQUENCE [LARGE SCALE GENOMIC DNA]</scope>
    <source>
        <strain evidence="2">cv. UVA1</strain>
    </source>
</reference>
<comment type="caution">
    <text evidence="1">The sequence shown here is derived from an EMBL/GenBank/DDBJ whole genome shotgun (WGS) entry which is preliminary data.</text>
</comment>
<organism evidence="1 2">
    <name type="scientific">Striga asiatica</name>
    <name type="common">Asiatic witchweed</name>
    <name type="synonym">Buchnera asiatica</name>
    <dbReference type="NCBI Taxonomy" id="4170"/>
    <lineage>
        <taxon>Eukaryota</taxon>
        <taxon>Viridiplantae</taxon>
        <taxon>Streptophyta</taxon>
        <taxon>Embryophyta</taxon>
        <taxon>Tracheophyta</taxon>
        <taxon>Spermatophyta</taxon>
        <taxon>Magnoliopsida</taxon>
        <taxon>eudicotyledons</taxon>
        <taxon>Gunneridae</taxon>
        <taxon>Pentapetalae</taxon>
        <taxon>asterids</taxon>
        <taxon>lamiids</taxon>
        <taxon>Lamiales</taxon>
        <taxon>Orobanchaceae</taxon>
        <taxon>Buchnereae</taxon>
        <taxon>Striga</taxon>
    </lineage>
</organism>
<gene>
    <name evidence="1" type="ORF">STAS_06348</name>
</gene>
<protein>
    <submittedName>
        <fullName evidence="1">Aldehyde dehydrogenase</fullName>
    </submittedName>
</protein>
<evidence type="ECO:0000313" key="2">
    <source>
        <dbReference type="Proteomes" id="UP000325081"/>
    </source>
</evidence>
<proteinExistence type="predicted"/>
<keyword evidence="2" id="KW-1185">Reference proteome</keyword>